<evidence type="ECO:0000313" key="2">
    <source>
        <dbReference type="Proteomes" id="UP000681610"/>
    </source>
</evidence>
<accession>A0ABS3PXU0</accession>
<dbReference type="RefSeq" id="WP_208058363.1">
    <property type="nucleotide sequence ID" value="NZ_JAGDYP010000003.1"/>
</dbReference>
<sequence>MKKLLLIAVAALAIVACKKDNKEEPQQPAPAPAPQVETNPYIVDFDYPKTIALEESWGTTTITHSVTDRLLREVVYVNPFGGITTTTFTYNTDNYLTKISELKSGATAPVVLELSYNDKKQVERTLYITSSYGGVSVVTSTFTYDAESRISQQVEASTTEVATVTYAYAGNTVTSTEIKPTGTATEVYTFDAKGNVASYNYNSYIQEYTYTEGVNYNGRGAFKFIAPTVVMTSFHHVKLFYNKRFENVAQKYLPKTSPIVSEYKYNTVNKPTQVVIKAIDGRTATQTLYY</sequence>
<dbReference type="Proteomes" id="UP000681610">
    <property type="component" value="Unassembled WGS sequence"/>
</dbReference>
<dbReference type="EMBL" id="JAGDYP010000003">
    <property type="protein sequence ID" value="MBO1883744.1"/>
    <property type="molecule type" value="Genomic_DNA"/>
</dbReference>
<dbReference type="Gene3D" id="2.180.10.10">
    <property type="entry name" value="RHS repeat-associated core"/>
    <property type="match status" value="1"/>
</dbReference>
<dbReference type="PROSITE" id="PS51257">
    <property type="entry name" value="PROKAR_LIPOPROTEIN"/>
    <property type="match status" value="1"/>
</dbReference>
<keyword evidence="2" id="KW-1185">Reference proteome</keyword>
<protein>
    <recommendedName>
        <fullName evidence="3">YD repeat-containing protein</fullName>
    </recommendedName>
</protein>
<comment type="caution">
    <text evidence="1">The sequence shown here is derived from an EMBL/GenBank/DDBJ whole genome shotgun (WGS) entry which is preliminary data.</text>
</comment>
<organism evidence="1 2">
    <name type="scientific">Capnocytophaga bilenii</name>
    <dbReference type="NCBI Taxonomy" id="2819369"/>
    <lineage>
        <taxon>Bacteria</taxon>
        <taxon>Pseudomonadati</taxon>
        <taxon>Bacteroidota</taxon>
        <taxon>Flavobacteriia</taxon>
        <taxon>Flavobacteriales</taxon>
        <taxon>Flavobacteriaceae</taxon>
        <taxon>Capnocytophaga</taxon>
    </lineage>
</organism>
<reference evidence="1 2" key="1">
    <citation type="submission" date="2021-03" db="EMBL/GenBank/DDBJ databases">
        <title>Isolation and description of Capnocytophaga bilenii sp. nov., a novel Capnocytophaga species, isolated from a gingivitis subject.</title>
        <authorList>
            <person name="Antezack A."/>
            <person name="Monnet-Corti V."/>
            <person name="La Scola B."/>
        </authorList>
    </citation>
    <scope>NUCLEOTIDE SEQUENCE [LARGE SCALE GENOMIC DNA]</scope>
    <source>
        <strain evidence="1 2">Marseille-Q4570</strain>
    </source>
</reference>
<gene>
    <name evidence="1" type="ORF">J4N46_04755</name>
</gene>
<name>A0ABS3PXU0_9FLAO</name>
<evidence type="ECO:0008006" key="3">
    <source>
        <dbReference type="Google" id="ProtNLM"/>
    </source>
</evidence>
<proteinExistence type="predicted"/>
<evidence type="ECO:0000313" key="1">
    <source>
        <dbReference type="EMBL" id="MBO1883744.1"/>
    </source>
</evidence>